<accession>A0A2Z6V3Q2</accession>
<reference evidence="1 2" key="1">
    <citation type="journal article" date="2018" name="Front. Microbiol.">
        <title>Adaptation of the Freshwater Bloom-Forming Cyanobacterium Microcystis aeruginosa to Brackish Water Is Driven by Recent Horizontal Transfer of Sucrose Genes.</title>
        <authorList>
            <person name="Tanabe Y."/>
            <person name="Hodoki Y."/>
            <person name="Sano T."/>
            <person name="Tada K."/>
            <person name="Watanabe M.M."/>
        </authorList>
    </citation>
    <scope>NUCLEOTIDE SEQUENCE [LARGE SCALE GENOMIC DNA]</scope>
    <source>
        <strain evidence="1 2">Sj</strain>
    </source>
</reference>
<proteinExistence type="predicted"/>
<organism evidence="1 2">
    <name type="scientific">Microcystis aeruginosa Sj</name>
    <dbReference type="NCBI Taxonomy" id="1979544"/>
    <lineage>
        <taxon>Bacteria</taxon>
        <taxon>Bacillati</taxon>
        <taxon>Cyanobacteriota</taxon>
        <taxon>Cyanophyceae</taxon>
        <taxon>Oscillatoriophycideae</taxon>
        <taxon>Chroococcales</taxon>
        <taxon>Microcystaceae</taxon>
        <taxon>Microcystis</taxon>
    </lineage>
</organism>
<protein>
    <submittedName>
        <fullName evidence="1">Uncharacterized protein</fullName>
    </submittedName>
</protein>
<dbReference type="EMBL" id="BDSG01000095">
    <property type="protein sequence ID" value="GBL11800.1"/>
    <property type="molecule type" value="Genomic_DNA"/>
</dbReference>
<name>A0A2Z6V3Q2_MICAE</name>
<evidence type="ECO:0000313" key="1">
    <source>
        <dbReference type="EMBL" id="GBL11800.1"/>
    </source>
</evidence>
<evidence type="ECO:0000313" key="2">
    <source>
        <dbReference type="Proteomes" id="UP000248272"/>
    </source>
</evidence>
<sequence>MKFLINELSFTGQAKNDNEAYELLKNLYDIIQEVKPIQNNYPIQTHSSLSQQKILSNLTIHQWICQKIRSPHPQEQVLAKFLILILTKGPFIDNQGLLESCECYFNNKNITSSSLTGAVKLKGSLLSLQKSDDFVDETVEVTFREENQSSENVTIRNLTQITQSRKLCPRYTGTPKHDSSLKGTAPSVKGTPMDLTIEEAQEVLNHSIDYKKKRYGYQKEKNKFYVFHPNNSYDSYGYPLYHGFPISDSQVPPTIKKDLGIGKP</sequence>
<comment type="caution">
    <text evidence="1">The sequence shown here is derived from an EMBL/GenBank/DDBJ whole genome shotgun (WGS) entry which is preliminary data.</text>
</comment>
<dbReference type="AlphaFoldDB" id="A0A2Z6V3Q2"/>
<gene>
    <name evidence="1" type="ORF">MSj_03309</name>
</gene>
<dbReference type="RefSeq" id="WP_110580007.1">
    <property type="nucleotide sequence ID" value="NZ_BDSG01000095.1"/>
</dbReference>
<dbReference type="Proteomes" id="UP000248272">
    <property type="component" value="Unassembled WGS sequence"/>
</dbReference>